<evidence type="ECO:0000256" key="2">
    <source>
        <dbReference type="ARBA" id="ARBA00022679"/>
    </source>
</evidence>
<dbReference type="InterPro" id="IPR000477">
    <property type="entry name" value="RT_dom"/>
</dbReference>
<sequence>MKRIERAMMRNKIDEPAVKGIHVYNERIEASGKNVVGPTESLESVQGHDHASEHQGLEAQNRNVPPPEANPFMQQFIEIMQRMAPQPQPQPHDAVIDKNYEVVRRQGAKVFVGTTDPAEAEEWLRNTERVLDRIECISEQKLRNRKKVEFLELKQNELSVAGYELQFVRLSKYAPEEVSTDELRRDRFERGLRLEIREKIAIKPPSYGALLEAVLRAVETSLERSSTEAKQKKLTGNLNPIPGQSGVVSFRGSSLQRGWYRGRGMGQTSRSPSVSSGRGEPNSIGFGGRHGPTRSFSGRSISSCANCCRRHTSECWGAQPIVCYRCRQPGHIVRDCPTWRDNVRGSQISGPSSVGENSQRAGMSRGRGRGGRGGGNISTTSTTQSSQPQPQARVYAITKEQAPTAPEVITGSFSICESLGHDLCVSMPAGGVMLVNTVVRSCPVVVEGITLYADLVVINLREFDIILRMGWLSCNHALVDCQTKEVTVEVNGQMKTVIVGERKVVPNCLISAVTAFNLIKGGCEAYLASVRDTTKVGPSVSDVPVVREFPNVFPEELPGLPPHREVDFEIDTIPRAAPISISPYRMAPLELKELKKQLEELLDKGFIRPSISRWGAPVLFVKKKDWSMRLCVDYRQLNRITIKNKYPLPRIDDLLDQLKGATVFSKIDLRSGYRQLRVEEGSIPKTAFRTRYDHYEFVVMPFGLTNAPAAFMSLMNKTLQPFLDQFIIVFIDDILIYSSSREEHEQHVRTILQILREKQLYAKFNKCEFWMEEIAFLGHVVLKEEDFSVVAKPLTNLLKTNAPFNWNDKCAQSFEELKKRLTSVPILALPSRDGGYVLRPHEMNYPTHDLELAAIVHALKIWRHYLAIDVHFSVGGDMLLATMQVKPSLKDKIRDAQEKDSHLQKMKTKDQR</sequence>
<keyword evidence="2" id="KW-0808">Transferase</keyword>
<comment type="caution">
    <text evidence="12">The sequence shown here is derived from an EMBL/GenBank/DDBJ whole genome shotgun (WGS) entry which is preliminary data.</text>
</comment>
<keyword evidence="3" id="KW-0548">Nucleotidyltransferase</keyword>
<dbReference type="PANTHER" id="PTHR24559:SF444">
    <property type="entry name" value="REVERSE TRANSCRIPTASE DOMAIN-CONTAINING PROTEIN"/>
    <property type="match status" value="1"/>
</dbReference>
<dbReference type="Gene3D" id="3.30.70.270">
    <property type="match status" value="2"/>
</dbReference>
<dbReference type="SUPFAM" id="SSF56672">
    <property type="entry name" value="DNA/RNA polymerases"/>
    <property type="match status" value="1"/>
</dbReference>
<proteinExistence type="predicted"/>
<evidence type="ECO:0000259" key="11">
    <source>
        <dbReference type="PROSITE" id="PS50878"/>
    </source>
</evidence>
<dbReference type="InterPro" id="IPR041373">
    <property type="entry name" value="RT_RNaseH"/>
</dbReference>
<dbReference type="PANTHER" id="PTHR24559">
    <property type="entry name" value="TRANSPOSON TY3-I GAG-POL POLYPROTEIN"/>
    <property type="match status" value="1"/>
</dbReference>
<dbReference type="Pfam" id="PF17917">
    <property type="entry name" value="RT_RNaseH"/>
    <property type="match status" value="1"/>
</dbReference>
<evidence type="ECO:0000256" key="4">
    <source>
        <dbReference type="ARBA" id="ARBA00022722"/>
    </source>
</evidence>
<dbReference type="GO" id="GO:0004519">
    <property type="term" value="F:endonuclease activity"/>
    <property type="evidence" value="ECO:0007669"/>
    <property type="project" value="UniProtKB-KW"/>
</dbReference>
<dbReference type="Gene3D" id="4.10.60.10">
    <property type="entry name" value="Zinc finger, CCHC-type"/>
    <property type="match status" value="1"/>
</dbReference>
<evidence type="ECO:0000313" key="12">
    <source>
        <dbReference type="EMBL" id="KAK4388583.1"/>
    </source>
</evidence>
<feature type="region of interest" description="Disordered" evidence="9">
    <location>
        <begin position="35"/>
        <end position="65"/>
    </location>
</feature>
<keyword evidence="8" id="KW-0479">Metal-binding</keyword>
<dbReference type="InterPro" id="IPR036875">
    <property type="entry name" value="Znf_CCHC_sf"/>
</dbReference>
<dbReference type="InterPro" id="IPR043128">
    <property type="entry name" value="Rev_trsase/Diguanyl_cyclase"/>
</dbReference>
<evidence type="ECO:0000256" key="8">
    <source>
        <dbReference type="PROSITE-ProRule" id="PRU00047"/>
    </source>
</evidence>
<gene>
    <name evidence="12" type="ORF">Sango_2464900</name>
</gene>
<evidence type="ECO:0000259" key="10">
    <source>
        <dbReference type="PROSITE" id="PS50158"/>
    </source>
</evidence>
<evidence type="ECO:0000256" key="7">
    <source>
        <dbReference type="ARBA" id="ARBA00022918"/>
    </source>
</evidence>
<feature type="domain" description="Reverse transcriptase" evidence="11">
    <location>
        <begin position="602"/>
        <end position="781"/>
    </location>
</feature>
<feature type="compositionally biased region" description="Polar residues" evidence="9">
    <location>
        <begin position="266"/>
        <end position="276"/>
    </location>
</feature>
<keyword evidence="13" id="KW-1185">Reference proteome</keyword>
<organism evidence="12 13">
    <name type="scientific">Sesamum angolense</name>
    <dbReference type="NCBI Taxonomy" id="2727404"/>
    <lineage>
        <taxon>Eukaryota</taxon>
        <taxon>Viridiplantae</taxon>
        <taxon>Streptophyta</taxon>
        <taxon>Embryophyta</taxon>
        <taxon>Tracheophyta</taxon>
        <taxon>Spermatophyta</taxon>
        <taxon>Magnoliopsida</taxon>
        <taxon>eudicotyledons</taxon>
        <taxon>Gunneridae</taxon>
        <taxon>Pentapetalae</taxon>
        <taxon>asterids</taxon>
        <taxon>lamiids</taxon>
        <taxon>Lamiales</taxon>
        <taxon>Pedaliaceae</taxon>
        <taxon>Sesamum</taxon>
    </lineage>
</organism>
<feature type="compositionally biased region" description="Polar residues" evidence="9">
    <location>
        <begin position="344"/>
        <end position="361"/>
    </location>
</feature>
<dbReference type="GO" id="GO:0016787">
    <property type="term" value="F:hydrolase activity"/>
    <property type="evidence" value="ECO:0007669"/>
    <property type="project" value="UniProtKB-KW"/>
</dbReference>
<dbReference type="CDD" id="cd01647">
    <property type="entry name" value="RT_LTR"/>
    <property type="match status" value="1"/>
</dbReference>
<evidence type="ECO:0000256" key="1">
    <source>
        <dbReference type="ARBA" id="ARBA00012493"/>
    </source>
</evidence>
<dbReference type="SMART" id="SM00343">
    <property type="entry name" value="ZnF_C2HC"/>
    <property type="match status" value="1"/>
</dbReference>
<evidence type="ECO:0000256" key="5">
    <source>
        <dbReference type="ARBA" id="ARBA00022759"/>
    </source>
</evidence>
<feature type="compositionally biased region" description="Basic and acidic residues" evidence="9">
    <location>
        <begin position="46"/>
        <end position="56"/>
    </location>
</feature>
<evidence type="ECO:0000313" key="13">
    <source>
        <dbReference type="Proteomes" id="UP001289374"/>
    </source>
</evidence>
<dbReference type="Gene3D" id="3.10.10.10">
    <property type="entry name" value="HIV Type 1 Reverse Transcriptase, subunit A, domain 1"/>
    <property type="match status" value="1"/>
</dbReference>
<feature type="region of interest" description="Disordered" evidence="9">
    <location>
        <begin position="343"/>
        <end position="391"/>
    </location>
</feature>
<dbReference type="GO" id="GO:0003964">
    <property type="term" value="F:RNA-directed DNA polymerase activity"/>
    <property type="evidence" value="ECO:0007669"/>
    <property type="project" value="UniProtKB-KW"/>
</dbReference>
<dbReference type="Gene3D" id="2.40.70.10">
    <property type="entry name" value="Acid Proteases"/>
    <property type="match status" value="1"/>
</dbReference>
<dbReference type="SUPFAM" id="SSF57756">
    <property type="entry name" value="Retrovirus zinc finger-like domains"/>
    <property type="match status" value="1"/>
</dbReference>
<keyword evidence="7" id="KW-0695">RNA-directed DNA polymerase</keyword>
<feature type="domain" description="CCHC-type" evidence="10">
    <location>
        <begin position="323"/>
        <end position="337"/>
    </location>
</feature>
<dbReference type="InterPro" id="IPR043502">
    <property type="entry name" value="DNA/RNA_pol_sf"/>
</dbReference>
<accession>A0AAE1W879</accession>
<keyword evidence="5" id="KW-0255">Endonuclease</keyword>
<dbReference type="Pfam" id="PF00098">
    <property type="entry name" value="zf-CCHC"/>
    <property type="match status" value="1"/>
</dbReference>
<dbReference type="EC" id="2.7.7.49" evidence="1"/>
<dbReference type="AlphaFoldDB" id="A0AAE1W879"/>
<dbReference type="GO" id="GO:0003676">
    <property type="term" value="F:nucleic acid binding"/>
    <property type="evidence" value="ECO:0007669"/>
    <property type="project" value="InterPro"/>
</dbReference>
<keyword evidence="6" id="KW-0378">Hydrolase</keyword>
<dbReference type="InterPro" id="IPR021109">
    <property type="entry name" value="Peptidase_aspartic_dom_sf"/>
</dbReference>
<name>A0AAE1W879_9LAMI</name>
<dbReference type="Pfam" id="PF00078">
    <property type="entry name" value="RVT_1"/>
    <property type="match status" value="1"/>
</dbReference>
<dbReference type="Pfam" id="PF08284">
    <property type="entry name" value="RVP_2"/>
    <property type="match status" value="1"/>
</dbReference>
<feature type="region of interest" description="Disordered" evidence="9">
    <location>
        <begin position="891"/>
        <end position="912"/>
    </location>
</feature>
<dbReference type="GO" id="GO:0008270">
    <property type="term" value="F:zinc ion binding"/>
    <property type="evidence" value="ECO:0007669"/>
    <property type="project" value="UniProtKB-KW"/>
</dbReference>
<keyword evidence="8" id="KW-0863">Zinc-finger</keyword>
<dbReference type="InterPro" id="IPR001878">
    <property type="entry name" value="Znf_CCHC"/>
</dbReference>
<dbReference type="InterPro" id="IPR053134">
    <property type="entry name" value="RNA-dir_DNA_polymerase"/>
</dbReference>
<dbReference type="PROSITE" id="PS50158">
    <property type="entry name" value="ZF_CCHC"/>
    <property type="match status" value="1"/>
</dbReference>
<dbReference type="EMBL" id="JACGWL010000014">
    <property type="protein sequence ID" value="KAK4388583.1"/>
    <property type="molecule type" value="Genomic_DNA"/>
</dbReference>
<reference evidence="12" key="1">
    <citation type="submission" date="2020-06" db="EMBL/GenBank/DDBJ databases">
        <authorList>
            <person name="Li T."/>
            <person name="Hu X."/>
            <person name="Zhang T."/>
            <person name="Song X."/>
            <person name="Zhang H."/>
            <person name="Dai N."/>
            <person name="Sheng W."/>
            <person name="Hou X."/>
            <person name="Wei L."/>
        </authorList>
    </citation>
    <scope>NUCLEOTIDE SEQUENCE</scope>
    <source>
        <strain evidence="12">K16</strain>
        <tissue evidence="12">Leaf</tissue>
    </source>
</reference>
<dbReference type="PROSITE" id="PS50878">
    <property type="entry name" value="RT_POL"/>
    <property type="match status" value="1"/>
</dbReference>
<evidence type="ECO:0000256" key="9">
    <source>
        <dbReference type="SAM" id="MobiDB-lite"/>
    </source>
</evidence>
<evidence type="ECO:0000256" key="6">
    <source>
        <dbReference type="ARBA" id="ARBA00022801"/>
    </source>
</evidence>
<protein>
    <recommendedName>
        <fullName evidence="1">RNA-directed DNA polymerase</fullName>
        <ecNumber evidence="1">2.7.7.49</ecNumber>
    </recommendedName>
</protein>
<reference evidence="12" key="2">
    <citation type="journal article" date="2024" name="Plant">
        <title>Genomic evolution and insights into agronomic trait innovations of Sesamum species.</title>
        <authorList>
            <person name="Miao H."/>
            <person name="Wang L."/>
            <person name="Qu L."/>
            <person name="Liu H."/>
            <person name="Sun Y."/>
            <person name="Le M."/>
            <person name="Wang Q."/>
            <person name="Wei S."/>
            <person name="Zheng Y."/>
            <person name="Lin W."/>
            <person name="Duan Y."/>
            <person name="Cao H."/>
            <person name="Xiong S."/>
            <person name="Wang X."/>
            <person name="Wei L."/>
            <person name="Li C."/>
            <person name="Ma Q."/>
            <person name="Ju M."/>
            <person name="Zhao R."/>
            <person name="Li G."/>
            <person name="Mu C."/>
            <person name="Tian Q."/>
            <person name="Mei H."/>
            <person name="Zhang T."/>
            <person name="Gao T."/>
            <person name="Zhang H."/>
        </authorList>
    </citation>
    <scope>NUCLEOTIDE SEQUENCE</scope>
    <source>
        <strain evidence="12">K16</strain>
    </source>
</reference>
<dbReference type="Proteomes" id="UP001289374">
    <property type="component" value="Unassembled WGS sequence"/>
</dbReference>
<keyword evidence="8" id="KW-0862">Zinc</keyword>
<feature type="compositionally biased region" description="Low complexity" evidence="9">
    <location>
        <begin position="378"/>
        <end position="391"/>
    </location>
</feature>
<evidence type="ECO:0000256" key="3">
    <source>
        <dbReference type="ARBA" id="ARBA00022695"/>
    </source>
</evidence>
<feature type="region of interest" description="Disordered" evidence="9">
    <location>
        <begin position="261"/>
        <end position="295"/>
    </location>
</feature>
<keyword evidence="4" id="KW-0540">Nuclease</keyword>